<gene>
    <name evidence="1" type="ORF">MUN86_29080</name>
</gene>
<dbReference type="RefSeq" id="WP_245127528.1">
    <property type="nucleotide sequence ID" value="NZ_CP095067.1"/>
</dbReference>
<accession>A0ABY4GFM7</accession>
<reference evidence="1" key="1">
    <citation type="submission" date="2022-04" db="EMBL/GenBank/DDBJ databases">
        <title>Hymenobacter sp. isolated from the air.</title>
        <authorList>
            <person name="Won M."/>
            <person name="Lee C.-M."/>
            <person name="Woen H.-Y."/>
            <person name="Kwon S.-W."/>
        </authorList>
    </citation>
    <scope>NUCLEOTIDE SEQUENCE</scope>
    <source>
        <strain evidence="1">5420S-77</strain>
        <plasmid evidence="1">unnamed6</plasmid>
    </source>
</reference>
<evidence type="ECO:0000313" key="2">
    <source>
        <dbReference type="Proteomes" id="UP000830401"/>
    </source>
</evidence>
<name>A0ABY4GFM7_9BACT</name>
<dbReference type="InterPro" id="IPR003737">
    <property type="entry name" value="GlcNAc_PI_deacetylase-related"/>
</dbReference>
<proteinExistence type="predicted"/>
<dbReference type="Gene3D" id="3.40.50.10320">
    <property type="entry name" value="LmbE-like"/>
    <property type="match status" value="1"/>
</dbReference>
<dbReference type="Proteomes" id="UP000830401">
    <property type="component" value="Plasmid unnamed6"/>
</dbReference>
<dbReference type="InterPro" id="IPR024078">
    <property type="entry name" value="LmbE-like_dom_sf"/>
</dbReference>
<dbReference type="EMBL" id="CP095067">
    <property type="protein sequence ID" value="UOQ69678.1"/>
    <property type="molecule type" value="Genomic_DNA"/>
</dbReference>
<sequence length="265" mass="28158">MPTALFISPHLDDVAFSCGGTFATLAQAGWQCVLLTVFTRSVPNPTGFALACQTDKGLVPEVDYLALRRAEDTAAAQCLGAIAVRWLDLPEAPHRGYHSPAALFAEPLPTDDVVEDLVPILTAELASTVPQLVFVPQGLGQHIDHRRVMQALQVVGLPTLPILWYRDTPYIIRQPDAEPAPELPTGLVKVAMPLSTVALKAKVAAAQAYASQIDFQFGGADQTRVKLAQLAAAEGQAAGLEQVAERFAVAPVHADALPSGMVRGN</sequence>
<evidence type="ECO:0000313" key="1">
    <source>
        <dbReference type="EMBL" id="UOQ69678.1"/>
    </source>
</evidence>
<protein>
    <submittedName>
        <fullName evidence="1">PIG-L family deacetylase</fullName>
    </submittedName>
</protein>
<geneLocation type="plasmid" evidence="1 2">
    <name>unnamed6</name>
</geneLocation>
<keyword evidence="1" id="KW-0614">Plasmid</keyword>
<dbReference type="Pfam" id="PF02585">
    <property type="entry name" value="PIG-L"/>
    <property type="match status" value="1"/>
</dbReference>
<keyword evidence="2" id="KW-1185">Reference proteome</keyword>
<organism evidence="1 2">
    <name type="scientific">Hymenobacter volaticus</name>
    <dbReference type="NCBI Taxonomy" id="2932254"/>
    <lineage>
        <taxon>Bacteria</taxon>
        <taxon>Pseudomonadati</taxon>
        <taxon>Bacteroidota</taxon>
        <taxon>Cytophagia</taxon>
        <taxon>Cytophagales</taxon>
        <taxon>Hymenobacteraceae</taxon>
        <taxon>Hymenobacter</taxon>
    </lineage>
</organism>
<dbReference type="SUPFAM" id="SSF102588">
    <property type="entry name" value="LmbE-like"/>
    <property type="match status" value="1"/>
</dbReference>